<dbReference type="AlphaFoldDB" id="A0A446BLN7"/>
<accession>A0A446BLN7</accession>
<evidence type="ECO:0000313" key="3">
    <source>
        <dbReference type="EMBL" id="SPQ23403.1"/>
    </source>
</evidence>
<feature type="compositionally biased region" description="Low complexity" evidence="1">
    <location>
        <begin position="289"/>
        <end position="299"/>
    </location>
</feature>
<gene>
    <name evidence="3" type="ORF">TT172_LOCUS5822</name>
</gene>
<dbReference type="EMBL" id="OUUZ01000010">
    <property type="protein sequence ID" value="SPQ23403.1"/>
    <property type="molecule type" value="Genomic_DNA"/>
</dbReference>
<proteinExistence type="predicted"/>
<evidence type="ECO:0000256" key="1">
    <source>
        <dbReference type="SAM" id="MobiDB-lite"/>
    </source>
</evidence>
<feature type="compositionally biased region" description="Polar residues" evidence="1">
    <location>
        <begin position="238"/>
        <end position="248"/>
    </location>
</feature>
<reference evidence="3 4" key="1">
    <citation type="submission" date="2018-04" db="EMBL/GenBank/DDBJ databases">
        <authorList>
            <person name="Huttner S."/>
            <person name="Dainat J."/>
        </authorList>
    </citation>
    <scope>NUCLEOTIDE SEQUENCE [LARGE SCALE GENOMIC DNA]</scope>
</reference>
<feature type="compositionally biased region" description="Basic and acidic residues" evidence="1">
    <location>
        <begin position="263"/>
        <end position="288"/>
    </location>
</feature>
<protein>
    <submittedName>
        <fullName evidence="3">1e799c4a-77a1-463b-ba40-6354720574f3</fullName>
    </submittedName>
</protein>
<feature type="signal peptide" evidence="2">
    <location>
        <begin position="1"/>
        <end position="22"/>
    </location>
</feature>
<evidence type="ECO:0000256" key="2">
    <source>
        <dbReference type="SAM" id="SignalP"/>
    </source>
</evidence>
<evidence type="ECO:0000313" key="4">
    <source>
        <dbReference type="Proteomes" id="UP000289323"/>
    </source>
</evidence>
<organism evidence="3 4">
    <name type="scientific">Thermothielavioides terrestris</name>
    <dbReference type="NCBI Taxonomy" id="2587410"/>
    <lineage>
        <taxon>Eukaryota</taxon>
        <taxon>Fungi</taxon>
        <taxon>Dikarya</taxon>
        <taxon>Ascomycota</taxon>
        <taxon>Pezizomycotina</taxon>
        <taxon>Sordariomycetes</taxon>
        <taxon>Sordariomycetidae</taxon>
        <taxon>Sordariales</taxon>
        <taxon>Chaetomiaceae</taxon>
        <taxon>Thermothielavioides</taxon>
    </lineage>
</organism>
<feature type="region of interest" description="Disordered" evidence="1">
    <location>
        <begin position="238"/>
        <end position="347"/>
    </location>
</feature>
<keyword evidence="2" id="KW-0732">Signal</keyword>
<feature type="compositionally biased region" description="Basic and acidic residues" evidence="1">
    <location>
        <begin position="325"/>
        <end position="334"/>
    </location>
</feature>
<dbReference type="Proteomes" id="UP000289323">
    <property type="component" value="Unassembled WGS sequence"/>
</dbReference>
<feature type="chain" id="PRO_5019173446" evidence="2">
    <location>
        <begin position="23"/>
        <end position="498"/>
    </location>
</feature>
<name>A0A446BLN7_9PEZI</name>
<sequence>MRSASLLLLRAGLAGLVAVARGQSAASSGDDVGQCSCSGLDYTDGGSYLVDGSSTNDFTFTSEFEGCGQSTITPILVSPNGYGYECSPIESQLDGVEQSSSCAISYADMSSGTWTILIEAPEQNFSVQRQFNITVSDAGVNTVVVTVTPTVVESITSTDPGETITSWVVETETQYLDPETVTGNCYLQTDTVVQYEPGPITKVVVLPLAEANARPVAADVVTAADADVNQVMANNLASNHPNHLASNTTDHHHQPAGGHHTRHDAPKGRPTDPLHDTAAAHHDHHPAAAHDNPPVAPAAYHARYNSHADHNSDWQTPDRQSAAHYKADNDHHDTPAQPSDAADYHPGQRLLDGAAEEEEEVEVVEEEGQALTGPLMRQCPQLRQLQKLKLGRSLDITSTVYAATTVTSTVVEVQEGDPTTEYDFYTTLTTFTPPAETVCGAETTVTLLYQGPPTTEYQIVTVTHYTWATVWVRQTQYSTATDYDAMTRCVQAGGQYGV</sequence>